<dbReference type="SMART" id="SM00320">
    <property type="entry name" value="WD40"/>
    <property type="match status" value="6"/>
</dbReference>
<feature type="compositionally biased region" description="Basic and acidic residues" evidence="4">
    <location>
        <begin position="992"/>
        <end position="1010"/>
    </location>
</feature>
<feature type="compositionally biased region" description="Polar residues" evidence="4">
    <location>
        <begin position="1011"/>
        <end position="1022"/>
    </location>
</feature>
<dbReference type="InterPro" id="IPR019775">
    <property type="entry name" value="WD40_repeat_CS"/>
</dbReference>
<feature type="compositionally biased region" description="Polar residues" evidence="4">
    <location>
        <begin position="1243"/>
        <end position="1253"/>
    </location>
</feature>
<name>A0A812DMI3_ACAPH</name>
<feature type="compositionally biased region" description="Polar residues" evidence="4">
    <location>
        <begin position="1106"/>
        <end position="1124"/>
    </location>
</feature>
<sequence>MAVVYNSRLRGFVILDTRGIVTCKLDRIGLKVERVLLYPKYEHRVITLLQYVKKYNCYFVLDKDFIVKVLNKDFEEVYSMDSETIGASFMVFNSVTDELFTGGVGGTKIWQFHKISAEMFNEIKHLSNYRLSRKTTLPKVGGSWVQKIQVNPSMKHLYCCSEMSVHVYNMSGKLLHHFEQAHTMTITSCCYCYKAKVFATSSWDTTVKVWGLNGSLLHTFCGHSKPISNLILHPKNPLLLISSSFDGTIKIWSLETLDQIYNLPVYASDGPMWMFLTEENMISVFNPQEIKLWSLNHFINFWNLTRCPIFHMSLQRGGSQKSTRLMAVGTDSSLRLFSRKNGKKLCTVLPPPCLSPLEQLLDFCYNRELNLVYLLLNPHTIWIYTSRTDPACRLAEWDTRYLEKNEGSTSNTLYRSHAPSDFTVENWAGDSYQCTAICILTSSVVMAIDADQSCPDCQGFLLLGLQDGRILFMDLIIKGLKYLEFKASKDAITALYHDKQTDTLVTKCQLSDHNLIQIWSLPELHLQFNIPCALNQTTWTRLGHTLLTGYKDGHLFWHKLIQTEDLGPLNPKTYPEFKPDLKPRKSPPHQAEILTVDACPSRLLLSSCSSDGNIKIWEVSGTLIREIILDDSLGSICFLNDFGDLLVSFQNHIFCIPHSKVCSPSTPDTFENATSSAEESDIYEDPSITTEGLGMNKQEPEGMDSYLVPYEMDFSKYFLPRRLSQMIAEVTDEQKDTSKVEVQIGKLEFLEENLRGAPTEVYLSPRENLSESWSSTSFLSHTEKIDTFCEMDYPMLNTSPVQSQSSQSSRTNSPIEEIKIQVMDSGVLKEDISPLCTETSQSTNLLDSKRIHFQDTTDDSASSVINSAVSGPNKERHNTRITVQESQASQNVKKTPTMTKKKKRKKFIPRPKKCVNKQDRNCKGVCRSNTDCEAVDTTKNNPDMTSLPTAELHSPQKMSPTLNQEHSLSAIDTLQVTQALNNSQMPDNSNENNRKHSQTAEKKKNKRDAGDNSQNHEYQENQLETENETPEPPKVNDPNIEIKENEIVTSMKDNNSPVTEQKKINIDSDDDDDSPEMKYLPITVKITPHRSEDQVDKVVKKEKFLQSKSPSAHPSSYKNSQSQQSEFDIRLDKFAAKFSRGNSAKVLNLIHGRDENTFGEDWCVRQIERHQLRQMQRNLRLKSAERQQQMSAEKKINHKKDYNEKSQKIIAASQIDNTTPLKRTSENEKVLSSAPKGKIPTLRSDQQQYQNSKIPKPGISSLQEKTFEKEIFTSYRLSFQKSQETSPRRPNTSCSQVSSHPRKSLNNTSFAHTKSIPENAGPCQMVVLGDNVIPEYRFPSPLEVRLLAKRFPQMCSRILYQHYMQPHLPNRRITSAPSGKCFPTHKSERHNP</sequence>
<comment type="caution">
    <text evidence="5">The sequence shown here is derived from an EMBL/GenBank/DDBJ whole genome shotgun (WGS) entry which is preliminary data.</text>
</comment>
<feature type="compositionally biased region" description="Polar residues" evidence="4">
    <location>
        <begin position="1047"/>
        <end position="1059"/>
    </location>
</feature>
<feature type="compositionally biased region" description="Polar residues" evidence="4">
    <location>
        <begin position="1278"/>
        <end position="1312"/>
    </location>
</feature>
<dbReference type="EMBL" id="CAHIKZ030003842">
    <property type="protein sequence ID" value="CAE1304579.1"/>
    <property type="molecule type" value="Genomic_DNA"/>
</dbReference>
<dbReference type="PROSITE" id="PS50294">
    <property type="entry name" value="WD_REPEATS_REGION"/>
    <property type="match status" value="2"/>
</dbReference>
<evidence type="ECO:0000256" key="2">
    <source>
        <dbReference type="ARBA" id="ARBA00022737"/>
    </source>
</evidence>
<feature type="region of interest" description="Disordered" evidence="4">
    <location>
        <begin position="933"/>
        <end position="962"/>
    </location>
</feature>
<dbReference type="Pfam" id="PF00400">
    <property type="entry name" value="WD40"/>
    <property type="match status" value="3"/>
</dbReference>
<reference evidence="5" key="1">
    <citation type="submission" date="2021-01" db="EMBL/GenBank/DDBJ databases">
        <authorList>
            <person name="Li R."/>
            <person name="Bekaert M."/>
        </authorList>
    </citation>
    <scope>NUCLEOTIDE SEQUENCE</scope>
    <source>
        <strain evidence="5">Farmed</strain>
    </source>
</reference>
<dbReference type="PANTHER" id="PTHR45532:SF3">
    <property type="match status" value="1"/>
</dbReference>
<evidence type="ECO:0000313" key="5">
    <source>
        <dbReference type="EMBL" id="CAE1304579.1"/>
    </source>
</evidence>
<feature type="repeat" description="WD" evidence="3">
    <location>
        <begin position="586"/>
        <end position="620"/>
    </location>
</feature>
<feature type="compositionally biased region" description="Polar residues" evidence="4">
    <location>
        <begin position="933"/>
        <end position="948"/>
    </location>
</feature>
<feature type="compositionally biased region" description="Basic and acidic residues" evidence="4">
    <location>
        <begin position="1192"/>
        <end position="1207"/>
    </location>
</feature>
<feature type="region of interest" description="Disordered" evidence="4">
    <location>
        <begin position="1369"/>
        <end position="1392"/>
    </location>
</feature>
<dbReference type="Gene3D" id="2.130.10.10">
    <property type="entry name" value="YVTN repeat-like/Quinoprotein amine dehydrogenase"/>
    <property type="match status" value="2"/>
</dbReference>
<organism evidence="5 6">
    <name type="scientific">Acanthosepion pharaonis</name>
    <name type="common">Pharaoh cuttlefish</name>
    <name type="synonym">Sepia pharaonis</name>
    <dbReference type="NCBI Taxonomy" id="158019"/>
    <lineage>
        <taxon>Eukaryota</taxon>
        <taxon>Metazoa</taxon>
        <taxon>Spiralia</taxon>
        <taxon>Lophotrochozoa</taxon>
        <taxon>Mollusca</taxon>
        <taxon>Cephalopoda</taxon>
        <taxon>Coleoidea</taxon>
        <taxon>Decapodiformes</taxon>
        <taxon>Sepiida</taxon>
        <taxon>Sepiina</taxon>
        <taxon>Sepiidae</taxon>
        <taxon>Acanthosepion</taxon>
    </lineage>
</organism>
<dbReference type="InterPro" id="IPR020472">
    <property type="entry name" value="WD40_PAC1"/>
</dbReference>
<feature type="region of interest" description="Disordered" evidence="4">
    <location>
        <begin position="1104"/>
        <end position="1124"/>
    </location>
</feature>
<protein>
    <submittedName>
        <fullName evidence="5">Uncharacterized protein</fullName>
    </submittedName>
</protein>
<feature type="region of interest" description="Disordered" evidence="4">
    <location>
        <begin position="1278"/>
        <end position="1316"/>
    </location>
</feature>
<feature type="region of interest" description="Disordered" evidence="4">
    <location>
        <begin position="859"/>
        <end position="878"/>
    </location>
</feature>
<dbReference type="PRINTS" id="PR00320">
    <property type="entry name" value="GPROTEINBRPT"/>
</dbReference>
<evidence type="ECO:0000256" key="3">
    <source>
        <dbReference type="PROSITE-ProRule" id="PRU00221"/>
    </source>
</evidence>
<feature type="region of interest" description="Disordered" evidence="4">
    <location>
        <begin position="1180"/>
        <end position="1260"/>
    </location>
</feature>
<accession>A0A812DMI3</accession>
<dbReference type="InterPro" id="IPR001680">
    <property type="entry name" value="WD40_rpt"/>
</dbReference>
<dbReference type="OrthoDB" id="6262491at2759"/>
<feature type="region of interest" description="Disordered" evidence="4">
    <location>
        <begin position="884"/>
        <end position="908"/>
    </location>
</feature>
<evidence type="ECO:0000313" key="6">
    <source>
        <dbReference type="Proteomes" id="UP000597762"/>
    </source>
</evidence>
<feature type="compositionally biased region" description="Polar residues" evidence="4">
    <location>
        <begin position="859"/>
        <end position="870"/>
    </location>
</feature>
<keyword evidence="2" id="KW-0677">Repeat</keyword>
<dbReference type="InterPro" id="IPR036322">
    <property type="entry name" value="WD40_repeat_dom_sf"/>
</dbReference>
<keyword evidence="1 3" id="KW-0853">WD repeat</keyword>
<dbReference type="PROSITE" id="PS50082">
    <property type="entry name" value="WD_REPEATS_2"/>
    <property type="match status" value="3"/>
</dbReference>
<feature type="repeat" description="WD" evidence="3">
    <location>
        <begin position="220"/>
        <end position="262"/>
    </location>
</feature>
<proteinExistence type="predicted"/>
<evidence type="ECO:0000256" key="1">
    <source>
        <dbReference type="ARBA" id="ARBA00022574"/>
    </source>
</evidence>
<feature type="compositionally biased region" description="Polar residues" evidence="4">
    <location>
        <begin position="982"/>
        <end position="991"/>
    </location>
</feature>
<dbReference type="InterPro" id="IPR015943">
    <property type="entry name" value="WD40/YVTN_repeat-like_dom_sf"/>
</dbReference>
<dbReference type="SUPFAM" id="SSF50978">
    <property type="entry name" value="WD40 repeat-like"/>
    <property type="match status" value="2"/>
</dbReference>
<evidence type="ECO:0000256" key="4">
    <source>
        <dbReference type="SAM" id="MobiDB-lite"/>
    </source>
</evidence>
<dbReference type="Proteomes" id="UP000597762">
    <property type="component" value="Unassembled WGS sequence"/>
</dbReference>
<feature type="repeat" description="WD" evidence="3">
    <location>
        <begin position="179"/>
        <end position="213"/>
    </location>
</feature>
<dbReference type="PANTHER" id="PTHR45532">
    <property type="entry name" value="WD REPEAT-CONTAINING PROTEIN 97"/>
    <property type="match status" value="1"/>
</dbReference>
<dbReference type="PROSITE" id="PS00678">
    <property type="entry name" value="WD_REPEATS_1"/>
    <property type="match status" value="1"/>
</dbReference>
<feature type="region of interest" description="Disordered" evidence="4">
    <location>
        <begin position="982"/>
        <end position="1077"/>
    </location>
</feature>
<feature type="compositionally biased region" description="Basic residues" evidence="4">
    <location>
        <begin position="899"/>
        <end position="908"/>
    </location>
</feature>
<gene>
    <name evidence="5" type="ORF">SPHA_57169</name>
</gene>
<keyword evidence="6" id="KW-1185">Reference proteome</keyword>